<keyword evidence="3 5" id="KW-1133">Transmembrane helix</keyword>
<protein>
    <submittedName>
        <fullName evidence="6">Putative membrane protein</fullName>
    </submittedName>
</protein>
<evidence type="ECO:0000256" key="3">
    <source>
        <dbReference type="ARBA" id="ARBA00022989"/>
    </source>
</evidence>
<dbReference type="PANTHER" id="PTHR36974">
    <property type="entry name" value="MEMBRANE PROTEIN-RELATED"/>
    <property type="match status" value="1"/>
</dbReference>
<dbReference type="STRING" id="926566.Terro_3316"/>
<dbReference type="eggNOG" id="COG4270">
    <property type="taxonomic scope" value="Bacteria"/>
</dbReference>
<organism evidence="6 7">
    <name type="scientific">Terriglobus roseus (strain DSM 18391 / NRRL B-41598 / KBS 63)</name>
    <dbReference type="NCBI Taxonomy" id="926566"/>
    <lineage>
        <taxon>Bacteria</taxon>
        <taxon>Pseudomonadati</taxon>
        <taxon>Acidobacteriota</taxon>
        <taxon>Terriglobia</taxon>
        <taxon>Terriglobales</taxon>
        <taxon>Acidobacteriaceae</taxon>
        <taxon>Terriglobus</taxon>
    </lineage>
</organism>
<reference evidence="6 7" key="1">
    <citation type="submission" date="2012-06" db="EMBL/GenBank/DDBJ databases">
        <title>Complete genome of Terriglobus roseus DSM 18391.</title>
        <authorList>
            <consortium name="US DOE Joint Genome Institute (JGI-PGF)"/>
            <person name="Lucas S."/>
            <person name="Copeland A."/>
            <person name="Lapidus A."/>
            <person name="Glavina del Rio T."/>
            <person name="Dalin E."/>
            <person name="Tice H."/>
            <person name="Bruce D."/>
            <person name="Goodwin L."/>
            <person name="Pitluck S."/>
            <person name="Peters L."/>
            <person name="Mikhailova N."/>
            <person name="Munk A.C.C."/>
            <person name="Kyrpides N."/>
            <person name="Mavromatis K."/>
            <person name="Ivanova N."/>
            <person name="Brettin T."/>
            <person name="Detter J.C."/>
            <person name="Han C."/>
            <person name="Larimer F."/>
            <person name="Land M."/>
            <person name="Hauser L."/>
            <person name="Markowitz V."/>
            <person name="Cheng J.-F."/>
            <person name="Hugenholtz P."/>
            <person name="Woyke T."/>
            <person name="Wu D."/>
            <person name="Brambilla E."/>
            <person name="Klenk H.-P."/>
            <person name="Eisen J.A."/>
        </authorList>
    </citation>
    <scope>NUCLEOTIDE SEQUENCE [LARGE SCALE GENOMIC DNA]</scope>
    <source>
        <strain evidence="7">DSM 18391 / NRRL B-41598 / KBS 63</strain>
    </source>
</reference>
<sequence>MFCAYDWAMASKQLRMIGLVAQSLLYVAAGVNHFWHSGTYVAIMPPHYSDPLLLVQVSGAAEILGGIGLLVPATRRFAAWGILAMLVVYFDVHFYMAMHPERFAAVPVWALYGRIPLQLVLIAWAWVYARPERSRG</sequence>
<keyword evidence="4 5" id="KW-0472">Membrane</keyword>
<dbReference type="Proteomes" id="UP000006056">
    <property type="component" value="Chromosome"/>
</dbReference>
<feature type="transmembrane region" description="Helical" evidence="5">
    <location>
        <begin position="78"/>
        <end position="97"/>
    </location>
</feature>
<dbReference type="InterPro" id="IPR032808">
    <property type="entry name" value="DoxX"/>
</dbReference>
<dbReference type="PANTHER" id="PTHR36974:SF1">
    <property type="entry name" value="DOXX FAMILY MEMBRANE PROTEIN"/>
    <property type="match status" value="1"/>
</dbReference>
<dbReference type="Pfam" id="PF07681">
    <property type="entry name" value="DoxX"/>
    <property type="match status" value="1"/>
</dbReference>
<keyword evidence="2 5" id="KW-0812">Transmembrane</keyword>
<evidence type="ECO:0000256" key="5">
    <source>
        <dbReference type="SAM" id="Phobius"/>
    </source>
</evidence>
<proteinExistence type="predicted"/>
<evidence type="ECO:0000256" key="1">
    <source>
        <dbReference type="ARBA" id="ARBA00004141"/>
    </source>
</evidence>
<accession>I3ZJW5</accession>
<dbReference type="GO" id="GO:0016020">
    <property type="term" value="C:membrane"/>
    <property type="evidence" value="ECO:0007669"/>
    <property type="project" value="UniProtKB-SubCell"/>
</dbReference>
<gene>
    <name evidence="6" type="ordered locus">Terro_3316</name>
</gene>
<evidence type="ECO:0000256" key="4">
    <source>
        <dbReference type="ARBA" id="ARBA00023136"/>
    </source>
</evidence>
<keyword evidence="7" id="KW-1185">Reference proteome</keyword>
<evidence type="ECO:0000313" key="7">
    <source>
        <dbReference type="Proteomes" id="UP000006056"/>
    </source>
</evidence>
<name>I3ZJW5_TERRK</name>
<evidence type="ECO:0000256" key="2">
    <source>
        <dbReference type="ARBA" id="ARBA00022692"/>
    </source>
</evidence>
<evidence type="ECO:0000313" key="6">
    <source>
        <dbReference type="EMBL" id="AFL89533.1"/>
    </source>
</evidence>
<dbReference type="HOGENOM" id="CLU_128738_4_0_0"/>
<dbReference type="EMBL" id="CP003379">
    <property type="protein sequence ID" value="AFL89533.1"/>
    <property type="molecule type" value="Genomic_DNA"/>
</dbReference>
<feature type="transmembrane region" description="Helical" evidence="5">
    <location>
        <begin position="53"/>
        <end position="71"/>
    </location>
</feature>
<comment type="subcellular location">
    <subcellularLocation>
        <location evidence="1">Membrane</location>
        <topology evidence="1">Multi-pass membrane protein</topology>
    </subcellularLocation>
</comment>
<feature type="transmembrane region" description="Helical" evidence="5">
    <location>
        <begin position="109"/>
        <end position="129"/>
    </location>
</feature>
<dbReference type="KEGG" id="trs:Terro_3316"/>
<dbReference type="AlphaFoldDB" id="I3ZJW5"/>